<dbReference type="GO" id="GO:0051536">
    <property type="term" value="F:iron-sulfur cluster binding"/>
    <property type="evidence" value="ECO:0007669"/>
    <property type="project" value="UniProtKB-KW"/>
</dbReference>
<evidence type="ECO:0000259" key="4">
    <source>
        <dbReference type="PROSITE" id="PS51379"/>
    </source>
</evidence>
<dbReference type="Pfam" id="PF04422">
    <property type="entry name" value="FrhB_FdhB_N"/>
    <property type="match status" value="1"/>
</dbReference>
<evidence type="ECO:0000256" key="1">
    <source>
        <dbReference type="ARBA" id="ARBA00022723"/>
    </source>
</evidence>
<dbReference type="SUPFAM" id="SSF54862">
    <property type="entry name" value="4Fe-4S ferredoxins"/>
    <property type="match status" value="1"/>
</dbReference>
<evidence type="ECO:0000313" key="6">
    <source>
        <dbReference type="Proteomes" id="UP000358159"/>
    </source>
</evidence>
<dbReference type="Pfam" id="PF04432">
    <property type="entry name" value="FrhB_FdhB_C"/>
    <property type="match status" value="1"/>
</dbReference>
<dbReference type="RefSeq" id="WP_153094034.1">
    <property type="nucleotide sequence ID" value="NZ_VZAK01000083.1"/>
</dbReference>
<proteinExistence type="predicted"/>
<organism evidence="5 6">
    <name type="scientific">Segatella copri</name>
    <dbReference type="NCBI Taxonomy" id="165179"/>
    <lineage>
        <taxon>Bacteria</taxon>
        <taxon>Pseudomonadati</taxon>
        <taxon>Bacteroidota</taxon>
        <taxon>Bacteroidia</taxon>
        <taxon>Bacteroidales</taxon>
        <taxon>Prevotellaceae</taxon>
        <taxon>Segatella</taxon>
    </lineage>
</organism>
<dbReference type="Pfam" id="PF12838">
    <property type="entry name" value="Fer4_7"/>
    <property type="match status" value="1"/>
</dbReference>
<dbReference type="GO" id="GO:0046872">
    <property type="term" value="F:metal ion binding"/>
    <property type="evidence" value="ECO:0007669"/>
    <property type="project" value="UniProtKB-KW"/>
</dbReference>
<reference evidence="5 6" key="1">
    <citation type="submission" date="2019-09" db="EMBL/GenBank/DDBJ databases">
        <title>Distinct polysaccharide growth profiles of human intestinal Prevotella copri isolates.</title>
        <authorList>
            <person name="Fehlner-Peach H."/>
            <person name="Magnabosco C."/>
            <person name="Raghavan V."/>
            <person name="Scher J.U."/>
            <person name="Tett A."/>
            <person name="Cox L.M."/>
            <person name="Gottsegen C."/>
            <person name="Watters A."/>
            <person name="Wiltshire- Gordon J.D."/>
            <person name="Segata N."/>
            <person name="Bonneau R."/>
            <person name="Littman D.R."/>
        </authorList>
    </citation>
    <scope>NUCLEOTIDE SEQUENCE [LARGE SCALE GENOMIC DNA]</scope>
    <source>
        <strain evidence="5 6">BVe41219</strain>
    </source>
</reference>
<dbReference type="InterPro" id="IPR017900">
    <property type="entry name" value="4Fe4S_Fe_S_CS"/>
</dbReference>
<dbReference type="PANTHER" id="PTHR43193:SF2">
    <property type="entry name" value="POLYFERREDOXIN PROTEIN FWDF"/>
    <property type="match status" value="1"/>
</dbReference>
<keyword evidence="1" id="KW-0479">Metal-binding</keyword>
<dbReference type="Gene3D" id="3.30.70.20">
    <property type="match status" value="1"/>
</dbReference>
<dbReference type="EMBL" id="VZAZ01000030">
    <property type="protein sequence ID" value="MQO55479.1"/>
    <property type="molecule type" value="Genomic_DNA"/>
</dbReference>
<keyword evidence="3" id="KW-0411">Iron-sulfur</keyword>
<accession>A0A6A7VL46</accession>
<evidence type="ECO:0000256" key="3">
    <source>
        <dbReference type="ARBA" id="ARBA00023014"/>
    </source>
</evidence>
<dbReference type="InterPro" id="IPR007525">
    <property type="entry name" value="FrhB_FdhB_C"/>
</dbReference>
<protein>
    <submittedName>
        <fullName evidence="5">4Fe-4S dicluster domain-containing protein</fullName>
    </submittedName>
</protein>
<dbReference type="InterPro" id="IPR052977">
    <property type="entry name" value="Polyferredoxin-like_ET"/>
</dbReference>
<feature type="domain" description="4Fe-4S ferredoxin-type" evidence="4">
    <location>
        <begin position="1"/>
        <end position="30"/>
    </location>
</feature>
<dbReference type="AlphaFoldDB" id="A0A6A7VL46"/>
<comment type="caution">
    <text evidence="5">The sequence shown here is derived from an EMBL/GenBank/DDBJ whole genome shotgun (WGS) entry which is preliminary data.</text>
</comment>
<sequence>MPKLAQYKECTGCMACVDSCSHNALQATLNKEGHIVPLIDESKCVNCKLCERVCPVVSKLPYSQSPVASSFAGWAKDKVVRKNSATAGAFSALAQYVFSKGGVVCGASNVDGVLVKHICIEKVDELNKLQGSKYTQSNAEGIYKTVSVNLKQGKLVLFSGTGCQVAGLYGYLGKRKYSGRLITVDLICGGVPSRFLINKFIECEPYQVKEIVSFRTKEHGWAPRGFKYNLKVMDDKGFIHDYTNKRNLISTGFACEMTNRYSCYKCQFAGTHRMSDFTIGDYWGVSDFKEQHIDGVSAILAHSDKSIAFLKDAQAFLEVHDADLSDIVAHNKRICLCKDNTFMLPERKYLSYAFRYLNYSTLKAIYAFAFSKYSPWMLYKIYRIIVKKIINKI</sequence>
<evidence type="ECO:0000313" key="5">
    <source>
        <dbReference type="EMBL" id="MQO55479.1"/>
    </source>
</evidence>
<dbReference type="InterPro" id="IPR007516">
    <property type="entry name" value="Co_F420_Hydgase/DH_bsu_N"/>
</dbReference>
<dbReference type="PROSITE" id="PS51379">
    <property type="entry name" value="4FE4S_FER_2"/>
    <property type="match status" value="2"/>
</dbReference>
<name>A0A6A7VL46_9BACT</name>
<dbReference type="PANTHER" id="PTHR43193">
    <property type="match status" value="1"/>
</dbReference>
<evidence type="ECO:0000256" key="2">
    <source>
        <dbReference type="ARBA" id="ARBA00023004"/>
    </source>
</evidence>
<feature type="domain" description="4Fe-4S ferredoxin-type" evidence="4">
    <location>
        <begin position="35"/>
        <end position="65"/>
    </location>
</feature>
<dbReference type="InterPro" id="IPR017896">
    <property type="entry name" value="4Fe4S_Fe-S-bd"/>
</dbReference>
<dbReference type="Proteomes" id="UP000358159">
    <property type="component" value="Unassembled WGS sequence"/>
</dbReference>
<dbReference type="PROSITE" id="PS00198">
    <property type="entry name" value="4FE4S_FER_1"/>
    <property type="match status" value="1"/>
</dbReference>
<gene>
    <name evidence="5" type="ORF">F7D42_07120</name>
</gene>
<keyword evidence="2" id="KW-0408">Iron</keyword>